<dbReference type="OrthoDB" id="249894at2759"/>
<gene>
    <name evidence="2" type="ORF">TRSC58_05452</name>
</gene>
<reference evidence="2 3" key="1">
    <citation type="submission" date="2013-07" db="EMBL/GenBank/DDBJ databases">
        <authorList>
            <person name="Stoco P.H."/>
            <person name="Wagner G."/>
            <person name="Gerber A."/>
            <person name="Zaha A."/>
            <person name="Thompson C."/>
            <person name="Bartholomeu D.C."/>
            <person name="Luckemeyer D.D."/>
            <person name="Bahia D."/>
            <person name="Loreto E."/>
            <person name="Prestes E.B."/>
            <person name="Lima F.M."/>
            <person name="Rodrigues-Luiz G."/>
            <person name="Vallejo G.A."/>
            <person name="Filho J.F."/>
            <person name="Monteiro K.M."/>
            <person name="Tyler K.M."/>
            <person name="de Almeida L.G."/>
            <person name="Ortiz M.F."/>
            <person name="Siervo M.A."/>
            <person name="de Moraes M.H."/>
            <person name="Cunha O.L."/>
            <person name="Mendonca-Neto R."/>
            <person name="Silva R."/>
            <person name="Teixeira S.M."/>
            <person name="Murta S.M."/>
            <person name="Sincero T.C."/>
            <person name="Mendes T.A."/>
            <person name="Urmenyi T.P."/>
            <person name="Silva V.G."/>
            <person name="da Rocha W.D."/>
            <person name="Andersson B."/>
            <person name="Romanha A.J."/>
            <person name="Steindel M."/>
            <person name="de Vasconcelos A.T."/>
            <person name="Grisard E.C."/>
        </authorList>
    </citation>
    <scope>NUCLEOTIDE SEQUENCE [LARGE SCALE GENOMIC DNA]</scope>
    <source>
        <strain evidence="2 3">SC58</strain>
    </source>
</reference>
<proteinExistence type="predicted"/>
<dbReference type="PANTHER" id="PTHR40736:SF1">
    <property type="match status" value="1"/>
</dbReference>
<feature type="region of interest" description="Disordered" evidence="1">
    <location>
        <begin position="115"/>
        <end position="136"/>
    </location>
</feature>
<dbReference type="Proteomes" id="UP000031737">
    <property type="component" value="Unassembled WGS sequence"/>
</dbReference>
<dbReference type="PANTHER" id="PTHR40736">
    <property type="match status" value="1"/>
</dbReference>
<comment type="caution">
    <text evidence="2">The sequence shown here is derived from an EMBL/GenBank/DDBJ whole genome shotgun (WGS) entry which is preliminary data.</text>
</comment>
<sequence length="136" mass="15438">MLRRTARFARTPVSAFLHEPSQRRTFDETLAQCSANGTDMASGLTSDFVSLQSKLLKYRIVRLRDELQYVRHHPFNSLPSFLGLLKHTVFLTLVFLLFRNTARLSLWSLEGPPTDSALTTTSETTEVNAPPTKKKK</sequence>
<name>A0A061J0P9_TRYRA</name>
<accession>A0A061J0P9</accession>
<organism evidence="2 3">
    <name type="scientific">Trypanosoma rangeli SC58</name>
    <dbReference type="NCBI Taxonomy" id="429131"/>
    <lineage>
        <taxon>Eukaryota</taxon>
        <taxon>Discoba</taxon>
        <taxon>Euglenozoa</taxon>
        <taxon>Kinetoplastea</taxon>
        <taxon>Metakinetoplastina</taxon>
        <taxon>Trypanosomatida</taxon>
        <taxon>Trypanosomatidae</taxon>
        <taxon>Trypanosoma</taxon>
        <taxon>Herpetosoma</taxon>
    </lineage>
</organism>
<keyword evidence="3" id="KW-1185">Reference proteome</keyword>
<protein>
    <submittedName>
        <fullName evidence="2">Uncharacterized protein</fullName>
    </submittedName>
</protein>
<dbReference type="VEuPathDB" id="TriTrypDB:TRSC58_05452"/>
<evidence type="ECO:0000256" key="1">
    <source>
        <dbReference type="SAM" id="MobiDB-lite"/>
    </source>
</evidence>
<evidence type="ECO:0000313" key="2">
    <source>
        <dbReference type="EMBL" id="ESL06867.1"/>
    </source>
</evidence>
<dbReference type="EMBL" id="AUPL01005452">
    <property type="protein sequence ID" value="ESL06867.1"/>
    <property type="molecule type" value="Genomic_DNA"/>
</dbReference>
<dbReference type="AlphaFoldDB" id="A0A061J0P9"/>
<evidence type="ECO:0000313" key="3">
    <source>
        <dbReference type="Proteomes" id="UP000031737"/>
    </source>
</evidence>